<evidence type="ECO:0000256" key="1">
    <source>
        <dbReference type="ARBA" id="ARBA00022729"/>
    </source>
</evidence>
<feature type="chain" id="PRO_5009920873" evidence="2">
    <location>
        <begin position="28"/>
        <end position="260"/>
    </location>
</feature>
<dbReference type="SFLD" id="SFLDG01125">
    <property type="entry name" value="C1.1:_Acid_Phosphatase_Like"/>
    <property type="match status" value="1"/>
</dbReference>
<evidence type="ECO:0000256" key="2">
    <source>
        <dbReference type="SAM" id="SignalP"/>
    </source>
</evidence>
<keyword evidence="3" id="KW-0449">Lipoprotein</keyword>
<dbReference type="GO" id="GO:0009279">
    <property type="term" value="C:cell outer membrane"/>
    <property type="evidence" value="ECO:0007669"/>
    <property type="project" value="InterPro"/>
</dbReference>
<dbReference type="OrthoDB" id="395856at2"/>
<name>A0A1M6SH33_9GAMM</name>
<gene>
    <name evidence="3" type="ORF">SAMN05192556_1036</name>
</gene>
<dbReference type="NCBIfam" id="TIGR01533">
    <property type="entry name" value="lipo_e_P4"/>
    <property type="match status" value="1"/>
</dbReference>
<dbReference type="RefSeq" id="WP_064699096.1">
    <property type="nucleotide sequence ID" value="NZ_BDEO01000006.1"/>
</dbReference>
<dbReference type="PANTHER" id="PTHR31284">
    <property type="entry name" value="ACID PHOSPHATASE-LIKE PROTEIN"/>
    <property type="match status" value="1"/>
</dbReference>
<dbReference type="SUPFAM" id="SSF56784">
    <property type="entry name" value="HAD-like"/>
    <property type="match status" value="1"/>
</dbReference>
<evidence type="ECO:0000313" key="3">
    <source>
        <dbReference type="EMBL" id="SHK43950.1"/>
    </source>
</evidence>
<dbReference type="InterPro" id="IPR005519">
    <property type="entry name" value="Acid_phosphat_B-like"/>
</dbReference>
<dbReference type="PANTHER" id="PTHR31284:SF10">
    <property type="entry name" value="ACID PHOSPHATASE-LIKE PROTEIN"/>
    <property type="match status" value="1"/>
</dbReference>
<sequence length="260" mass="28904">MRTFNRKALLVAALSAGMVPVTGAAFAAEESEGDALCAQAAYSMGLRYQQRSAEVAALQRQGYALATLRLEQAIADHDEDANLAIITDLDETVLDNSALLVRDMQACHDYTTWDTWKHWEREGEPRLIPGAADFLEFADEQGVDIFYVSDRYQENEADTIASLEALELPQVSEDSVMLLGPPKAERRAEVVENHTLVMQLGDSLHDFSGEFAEADLEAQRRLVDDNAERFGDDWIVFPNAGYGDWSEAELNAWEAPLDTE</sequence>
<dbReference type="AlphaFoldDB" id="A0A1M6SH33"/>
<accession>A0A1M6SH33</accession>
<organism evidence="3 4">
    <name type="scientific">Halomonas caseinilytica</name>
    <dbReference type="NCBI Taxonomy" id="438744"/>
    <lineage>
        <taxon>Bacteria</taxon>
        <taxon>Pseudomonadati</taxon>
        <taxon>Pseudomonadota</taxon>
        <taxon>Gammaproteobacteria</taxon>
        <taxon>Oceanospirillales</taxon>
        <taxon>Halomonadaceae</taxon>
        <taxon>Halomonas</taxon>
    </lineage>
</organism>
<dbReference type="InterPro" id="IPR023214">
    <property type="entry name" value="HAD_sf"/>
</dbReference>
<keyword evidence="4" id="KW-1185">Reference proteome</keyword>
<dbReference type="InterPro" id="IPR006423">
    <property type="entry name" value="Lipo_e_P4"/>
</dbReference>
<evidence type="ECO:0000313" key="4">
    <source>
        <dbReference type="Proteomes" id="UP000184248"/>
    </source>
</evidence>
<dbReference type="SFLD" id="SFLDS00003">
    <property type="entry name" value="Haloacid_Dehalogenase"/>
    <property type="match status" value="1"/>
</dbReference>
<dbReference type="Pfam" id="PF03767">
    <property type="entry name" value="Acid_phosphat_B"/>
    <property type="match status" value="1"/>
</dbReference>
<dbReference type="Gene3D" id="3.40.50.1000">
    <property type="entry name" value="HAD superfamily/HAD-like"/>
    <property type="match status" value="1"/>
</dbReference>
<feature type="signal peptide" evidence="2">
    <location>
        <begin position="1"/>
        <end position="27"/>
    </location>
</feature>
<dbReference type="EMBL" id="FRAL01000003">
    <property type="protein sequence ID" value="SHK43950.1"/>
    <property type="molecule type" value="Genomic_DNA"/>
</dbReference>
<dbReference type="PIRSF" id="PIRSF019271">
    <property type="entry name" value="Acid_Ptase_C"/>
    <property type="match status" value="1"/>
</dbReference>
<dbReference type="Proteomes" id="UP000184248">
    <property type="component" value="Unassembled WGS sequence"/>
</dbReference>
<reference evidence="4" key="1">
    <citation type="submission" date="2016-11" db="EMBL/GenBank/DDBJ databases">
        <authorList>
            <person name="Varghese N."/>
            <person name="Submissions S."/>
        </authorList>
    </citation>
    <scope>NUCLEOTIDE SEQUENCE [LARGE SCALE GENOMIC DNA]</scope>
    <source>
        <strain evidence="4">ALO Sharm</strain>
    </source>
</reference>
<dbReference type="InterPro" id="IPR036412">
    <property type="entry name" value="HAD-like_sf"/>
</dbReference>
<protein>
    <submittedName>
        <fullName evidence="3">5'-nucleotidase, lipoprotein e(P4) family</fullName>
    </submittedName>
</protein>
<keyword evidence="1 2" id="KW-0732">Signal</keyword>
<proteinExistence type="predicted"/>